<accession>A0A0J6FA62</accession>
<reference evidence="2" key="3">
    <citation type="journal article" date="2010" name="Genome Res.">
        <title>Population genomic sequencing of Coccidioides fungi reveals recent hybridization and transposon control.</title>
        <authorList>
            <person name="Neafsey D.E."/>
            <person name="Barker B.M."/>
            <person name="Sharpton T.J."/>
            <person name="Stajich J.E."/>
            <person name="Park D.J."/>
            <person name="Whiston E."/>
            <person name="Hung C.-Y."/>
            <person name="McMahan C."/>
            <person name="White J."/>
            <person name="Sykes S."/>
            <person name="Heiman D."/>
            <person name="Young S."/>
            <person name="Zeng Q."/>
            <person name="Abouelleil A."/>
            <person name="Aftuck L."/>
            <person name="Bessette D."/>
            <person name="Brown A."/>
            <person name="FitzGerald M."/>
            <person name="Lui A."/>
            <person name="Macdonald J.P."/>
            <person name="Priest M."/>
            <person name="Orbach M.J."/>
            <person name="Galgiani J.N."/>
            <person name="Kirkland T.N."/>
            <person name="Cole G.T."/>
            <person name="Birren B.W."/>
            <person name="Henn M.R."/>
            <person name="Taylor J.W."/>
            <person name="Rounsley S.D."/>
        </authorList>
    </citation>
    <scope>NUCLEOTIDE SEQUENCE [LARGE SCALE GENOMIC DNA]</scope>
    <source>
        <strain evidence="2">RMSCC 3488</strain>
    </source>
</reference>
<name>A0A0J6FA62_COCPO</name>
<dbReference type="Proteomes" id="UP000054567">
    <property type="component" value="Unassembled WGS sequence"/>
</dbReference>
<evidence type="ECO:0000313" key="1">
    <source>
        <dbReference type="EMBL" id="KMM69941.1"/>
    </source>
</evidence>
<gene>
    <name evidence="1" type="ORF">CPAG_06253</name>
</gene>
<protein>
    <submittedName>
        <fullName evidence="1">Uncharacterized protein</fullName>
    </submittedName>
</protein>
<reference evidence="1 2" key="1">
    <citation type="submission" date="2007-06" db="EMBL/GenBank/DDBJ databases">
        <title>The Genome Sequence of Coccidioides posadasii RMSCC_3488.</title>
        <authorList>
            <consortium name="Coccidioides Genome Resources Consortium"/>
            <consortium name="The Broad Institute Genome Sequencing Platform"/>
            <person name="Henn M.R."/>
            <person name="Sykes S."/>
            <person name="Young S."/>
            <person name="Jaffe D."/>
            <person name="Berlin A."/>
            <person name="Alvarez P."/>
            <person name="Butler J."/>
            <person name="Gnerre S."/>
            <person name="Grabherr M."/>
            <person name="Mauceli E."/>
            <person name="Brockman W."/>
            <person name="Kodira C."/>
            <person name="Alvarado L."/>
            <person name="Zeng Q."/>
            <person name="Crawford M."/>
            <person name="Antoine C."/>
            <person name="Devon K."/>
            <person name="Galgiani J."/>
            <person name="Orsborn K."/>
            <person name="Lewis M.L."/>
            <person name="Nusbaum C."/>
            <person name="Galagan J."/>
            <person name="Birren B."/>
        </authorList>
    </citation>
    <scope>NUCLEOTIDE SEQUENCE [LARGE SCALE GENOMIC DNA]</scope>
    <source>
        <strain evidence="1 2">RMSCC 3488</strain>
    </source>
</reference>
<organism evidence="1 2">
    <name type="scientific">Coccidioides posadasii RMSCC 3488</name>
    <dbReference type="NCBI Taxonomy" id="454284"/>
    <lineage>
        <taxon>Eukaryota</taxon>
        <taxon>Fungi</taxon>
        <taxon>Dikarya</taxon>
        <taxon>Ascomycota</taxon>
        <taxon>Pezizomycotina</taxon>
        <taxon>Eurotiomycetes</taxon>
        <taxon>Eurotiomycetidae</taxon>
        <taxon>Onygenales</taxon>
        <taxon>Onygenaceae</taxon>
        <taxon>Coccidioides</taxon>
    </lineage>
</organism>
<evidence type="ECO:0000313" key="2">
    <source>
        <dbReference type="Proteomes" id="UP000054567"/>
    </source>
</evidence>
<dbReference type="VEuPathDB" id="FungiDB:CPAG_06253"/>
<sequence>MSRISRLRIWRPGPFEEAKKIDPPGLRVWKNNQHFVALSCGPEFAVTTKITPKHPSFPPLRTETRPHRLFSTSEKAPGSLRDFSCPPSLWLLHPRPGEWNGFIGSYGEKYSPALNPKQESDKIDLGSWEANPVENSKRSGVEWRIRD</sequence>
<reference evidence="2" key="2">
    <citation type="journal article" date="2009" name="Genome Res.">
        <title>Comparative genomic analyses of the human fungal pathogens Coccidioides and their relatives.</title>
        <authorList>
            <person name="Sharpton T.J."/>
            <person name="Stajich J.E."/>
            <person name="Rounsley S.D."/>
            <person name="Gardner M.J."/>
            <person name="Wortman J.R."/>
            <person name="Jordar V.S."/>
            <person name="Maiti R."/>
            <person name="Kodira C.D."/>
            <person name="Neafsey D.E."/>
            <person name="Zeng Q."/>
            <person name="Hung C.-Y."/>
            <person name="McMahan C."/>
            <person name="Muszewska A."/>
            <person name="Grynberg M."/>
            <person name="Mandel M.A."/>
            <person name="Kellner E.M."/>
            <person name="Barker B.M."/>
            <person name="Galgiani J.N."/>
            <person name="Orbach M.J."/>
            <person name="Kirkland T.N."/>
            <person name="Cole G.T."/>
            <person name="Henn M.R."/>
            <person name="Birren B.W."/>
            <person name="Taylor J.W."/>
        </authorList>
    </citation>
    <scope>NUCLEOTIDE SEQUENCE [LARGE SCALE GENOMIC DNA]</scope>
    <source>
        <strain evidence="2">RMSCC 3488</strain>
    </source>
</reference>
<proteinExistence type="predicted"/>
<dbReference type="AlphaFoldDB" id="A0A0J6FA62"/>
<dbReference type="EMBL" id="DS268112">
    <property type="protein sequence ID" value="KMM69941.1"/>
    <property type="molecule type" value="Genomic_DNA"/>
</dbReference>